<organism evidence="3 4">
    <name type="scientific">Fusarium globosum</name>
    <dbReference type="NCBI Taxonomy" id="78864"/>
    <lineage>
        <taxon>Eukaryota</taxon>
        <taxon>Fungi</taxon>
        <taxon>Dikarya</taxon>
        <taxon>Ascomycota</taxon>
        <taxon>Pezizomycotina</taxon>
        <taxon>Sordariomycetes</taxon>
        <taxon>Hypocreomycetidae</taxon>
        <taxon>Hypocreales</taxon>
        <taxon>Nectriaceae</taxon>
        <taxon>Fusarium</taxon>
        <taxon>Fusarium fujikuroi species complex</taxon>
    </lineage>
</organism>
<proteinExistence type="predicted"/>
<comment type="caution">
    <text evidence="3">The sequence shown here is derived from an EMBL/GenBank/DDBJ whole genome shotgun (WGS) entry which is preliminary data.</text>
</comment>
<dbReference type="Pfam" id="PF01823">
    <property type="entry name" value="MACPF"/>
    <property type="match status" value="1"/>
</dbReference>
<accession>A0A8H5YE62</accession>
<feature type="domain" description="MACPF" evidence="2">
    <location>
        <begin position="315"/>
        <end position="484"/>
    </location>
</feature>
<feature type="compositionally biased region" description="Polar residues" evidence="1">
    <location>
        <begin position="39"/>
        <end position="50"/>
    </location>
</feature>
<name>A0A8H5YE62_9HYPO</name>
<evidence type="ECO:0000313" key="3">
    <source>
        <dbReference type="EMBL" id="KAF5710975.1"/>
    </source>
</evidence>
<dbReference type="Proteomes" id="UP000532311">
    <property type="component" value="Unassembled WGS sequence"/>
</dbReference>
<evidence type="ECO:0000256" key="1">
    <source>
        <dbReference type="SAM" id="MobiDB-lite"/>
    </source>
</evidence>
<keyword evidence="4" id="KW-1185">Reference proteome</keyword>
<sequence>MSLNLQLKAPHLPGHQSSATDTKPPAADGKPSAADASKPDTSQAWTSSTVAPLPEEEAVMTTIHFTDGVNEKEAFYLKLLKSNLDDETLSDLRSCIAGLTGSIEISHFPFCGKKGAIVPDTFSVQDYLTECLGIKTSEAKTLDVYMKHTSTSPKLDTGELCEALGIDKFVDLKHQVGDVAFKWITGTQAKYVPELEQRDWAIISESNALCYGIRVIRVKDPSSNPGASGGIPIGIERARCPAFRLKKRTVLSDNIATSNIEGVMLDLRIPDYIIDDKSYVSTYETETSIQSSMTESSFSETDVAAAGGASYMAFSGSASMSFAQTSSEAATNLQSKKTKKVTIAYNFPRVTVFLDSRSIELTPECSKALYDIRTEDDCKSFQDVYGEFFSTRVQLGGRLFATENVTGTSASSTSDMVKSMKIAAAASFSGWGLSADISASHGKGNESHESKESHKMESALTWQANGGDTLLCNQPLEWAPTVAYHWNWRITKQDYIASILDVASQIKGMSWIKDRSWAISAKTSNFDDAVAKPREISNSFARTFTLSRHLGDTSRFLFVQPATACNLAAVAQARNAAGWNHFELNSQLQTRGCVFLGPEQKENHQSHILYEAEDENGQPVGQVWYPISL</sequence>
<dbReference type="AlphaFoldDB" id="A0A8H5YE62"/>
<dbReference type="EMBL" id="JAAQPF010000206">
    <property type="protein sequence ID" value="KAF5710975.1"/>
    <property type="molecule type" value="Genomic_DNA"/>
</dbReference>
<dbReference type="InterPro" id="IPR020864">
    <property type="entry name" value="MACPF"/>
</dbReference>
<reference evidence="3 4" key="1">
    <citation type="submission" date="2020-05" db="EMBL/GenBank/DDBJ databases">
        <title>Identification and distribution of gene clusters putatively required for synthesis of sphingolipid metabolism inhibitors in phylogenetically diverse species of the filamentous fungus Fusarium.</title>
        <authorList>
            <person name="Kim H.-S."/>
            <person name="Busman M."/>
            <person name="Brown D.W."/>
            <person name="Divon H."/>
            <person name="Uhlig S."/>
            <person name="Proctor R.H."/>
        </authorList>
    </citation>
    <scope>NUCLEOTIDE SEQUENCE [LARGE SCALE GENOMIC DNA]</scope>
    <source>
        <strain evidence="3 4">NRRL 26131</strain>
    </source>
</reference>
<evidence type="ECO:0000259" key="2">
    <source>
        <dbReference type="Pfam" id="PF01823"/>
    </source>
</evidence>
<gene>
    <name evidence="3" type="ORF">FGLOB1_5199</name>
</gene>
<feature type="region of interest" description="Disordered" evidence="1">
    <location>
        <begin position="1"/>
        <end position="51"/>
    </location>
</feature>
<evidence type="ECO:0000313" key="4">
    <source>
        <dbReference type="Proteomes" id="UP000532311"/>
    </source>
</evidence>
<protein>
    <submittedName>
        <fullName evidence="3">Membrane attack complex component perforin</fullName>
    </submittedName>
</protein>